<accession>A0A3M2KZY4</accession>
<dbReference type="Proteomes" id="UP000279275">
    <property type="component" value="Unassembled WGS sequence"/>
</dbReference>
<dbReference type="OrthoDB" id="3399604at2"/>
<proteinExistence type="predicted"/>
<dbReference type="RefSeq" id="WP_122192016.1">
    <property type="nucleotide sequence ID" value="NZ_RFFH01000029.1"/>
</dbReference>
<dbReference type="Gene3D" id="3.30.530.20">
    <property type="match status" value="1"/>
</dbReference>
<reference evidence="1 2" key="1">
    <citation type="submission" date="2018-10" db="EMBL/GenBank/DDBJ databases">
        <title>Isolation from cow dung.</title>
        <authorList>
            <person name="Ling L."/>
        </authorList>
    </citation>
    <scope>NUCLEOTIDE SEQUENCE [LARGE SCALE GENOMIC DNA]</scope>
    <source>
        <strain evidence="1 2">NEAU-LL90</strain>
    </source>
</reference>
<dbReference type="InterPro" id="IPR023393">
    <property type="entry name" value="START-like_dom_sf"/>
</dbReference>
<dbReference type="AlphaFoldDB" id="A0A3M2KZY4"/>
<organism evidence="1 2">
    <name type="scientific">Nocardia stercoris</name>
    <dbReference type="NCBI Taxonomy" id="2483361"/>
    <lineage>
        <taxon>Bacteria</taxon>
        <taxon>Bacillati</taxon>
        <taxon>Actinomycetota</taxon>
        <taxon>Actinomycetes</taxon>
        <taxon>Mycobacteriales</taxon>
        <taxon>Nocardiaceae</taxon>
        <taxon>Nocardia</taxon>
    </lineage>
</organism>
<comment type="caution">
    <text evidence="1">The sequence shown here is derived from an EMBL/GenBank/DDBJ whole genome shotgun (WGS) entry which is preliminary data.</text>
</comment>
<dbReference type="InterPro" id="IPR019587">
    <property type="entry name" value="Polyketide_cyclase/dehydratase"/>
</dbReference>
<dbReference type="SUPFAM" id="SSF55961">
    <property type="entry name" value="Bet v1-like"/>
    <property type="match status" value="1"/>
</dbReference>
<dbReference type="EMBL" id="RFFH01000029">
    <property type="protein sequence ID" value="RMI27868.1"/>
    <property type="molecule type" value="Genomic_DNA"/>
</dbReference>
<keyword evidence="2" id="KW-1185">Reference proteome</keyword>
<dbReference type="Pfam" id="PF10604">
    <property type="entry name" value="Polyketide_cyc2"/>
    <property type="match status" value="1"/>
</dbReference>
<dbReference type="CDD" id="cd07821">
    <property type="entry name" value="PYR_PYL_RCAR_like"/>
    <property type="match status" value="1"/>
</dbReference>
<evidence type="ECO:0000313" key="1">
    <source>
        <dbReference type="EMBL" id="RMI27868.1"/>
    </source>
</evidence>
<evidence type="ECO:0000313" key="2">
    <source>
        <dbReference type="Proteomes" id="UP000279275"/>
    </source>
</evidence>
<sequence length="138" mass="14867">MVSTTVDTLIRAPREQVYKLFVERDALSGRLPIDITLLTPGAPEPSGVGAVYQLGKFGLGAKEQTTELVPNERMEYKVVGGLPVRNHVGTVTFTDAPEGTLVSYRMVSEPSLPAPAFAVQALLRTLIKQFLSAAKKAV</sequence>
<name>A0A3M2KZY4_9NOCA</name>
<gene>
    <name evidence="1" type="ORF">EBN03_32565</name>
</gene>
<protein>
    <submittedName>
        <fullName evidence="1">SRPBCC family protein</fullName>
    </submittedName>
</protein>